<name>A0A2T5LVP5_9EURO</name>
<dbReference type="VEuPathDB" id="FungiDB:P175DRAFT_0533358"/>
<dbReference type="Proteomes" id="UP000244073">
    <property type="component" value="Unassembled WGS sequence"/>
</dbReference>
<gene>
    <name evidence="1" type="ORF">P175DRAFT_0533358</name>
</gene>
<dbReference type="EMBL" id="MSFN02000005">
    <property type="protein sequence ID" value="PTU20357.1"/>
    <property type="molecule type" value="Genomic_DNA"/>
</dbReference>
<reference evidence="1 2" key="1">
    <citation type="journal article" date="2018" name="Proc. Natl. Acad. Sci. U.S.A.">
        <title>Linking secondary metabolites to gene clusters through genome sequencing of six diverse Aspergillus species.</title>
        <authorList>
            <person name="Kaerboelling I."/>
            <person name="Vesth T.C."/>
            <person name="Frisvad J.C."/>
            <person name="Nybo J.L."/>
            <person name="Theobald S."/>
            <person name="Kuo A."/>
            <person name="Bowyer P."/>
            <person name="Matsuda Y."/>
            <person name="Mondo S."/>
            <person name="Lyhne E.K."/>
            <person name="Kogle M.E."/>
            <person name="Clum A."/>
            <person name="Lipzen A."/>
            <person name="Salamov A."/>
            <person name="Ngan C.Y."/>
            <person name="Daum C."/>
            <person name="Chiniquy J."/>
            <person name="Barry K."/>
            <person name="LaButti K."/>
            <person name="Haridas S."/>
            <person name="Simmons B.A."/>
            <person name="Magnuson J.K."/>
            <person name="Mortensen U.H."/>
            <person name="Larsen T.O."/>
            <person name="Grigoriev I.V."/>
            <person name="Baker S.E."/>
            <person name="Andersen M.R."/>
        </authorList>
    </citation>
    <scope>NUCLEOTIDE SEQUENCE [LARGE SCALE GENOMIC DNA]</scope>
    <source>
        <strain evidence="1 2">IBT 24754</strain>
    </source>
</reference>
<dbReference type="AlphaFoldDB" id="A0A2T5LVP5"/>
<dbReference type="OrthoDB" id="4369165at2759"/>
<evidence type="ECO:0000313" key="2">
    <source>
        <dbReference type="Proteomes" id="UP000244073"/>
    </source>
</evidence>
<dbReference type="GeneID" id="63816929"/>
<accession>A0A2T5LVP5</accession>
<dbReference type="RefSeq" id="XP_040751749.1">
    <property type="nucleotide sequence ID" value="XM_040900047.1"/>
</dbReference>
<evidence type="ECO:0000313" key="1">
    <source>
        <dbReference type="EMBL" id="PTU20357.1"/>
    </source>
</evidence>
<comment type="caution">
    <text evidence="1">The sequence shown here is derived from an EMBL/GenBank/DDBJ whole genome shotgun (WGS) entry which is preliminary data.</text>
</comment>
<proteinExistence type="predicted"/>
<protein>
    <submittedName>
        <fullName evidence="1">Uncharacterized protein</fullName>
    </submittedName>
</protein>
<sequence length="156" mass="17720">MFFASLTYIFTTRERSRDVPAMGGHGRCTTELRSSWPDKTLRTIYGTFSCGQITAGRLISYPYYAKYARHGDSTWFRHIDINISQALARGRGMATIQRSISLDEEDTDNCTHSAAPRNAEAFLRNGSRRIRERGQTGSHARKLLHHLVGLNQAYHI</sequence>
<organism evidence="1 2">
    <name type="scientific">Aspergillus ochraceoroseus IBT 24754</name>
    <dbReference type="NCBI Taxonomy" id="1392256"/>
    <lineage>
        <taxon>Eukaryota</taxon>
        <taxon>Fungi</taxon>
        <taxon>Dikarya</taxon>
        <taxon>Ascomycota</taxon>
        <taxon>Pezizomycotina</taxon>
        <taxon>Eurotiomycetes</taxon>
        <taxon>Eurotiomycetidae</taxon>
        <taxon>Eurotiales</taxon>
        <taxon>Aspergillaceae</taxon>
        <taxon>Aspergillus</taxon>
        <taxon>Aspergillus subgen. Nidulantes</taxon>
    </lineage>
</organism>